<dbReference type="EMBL" id="BGPR01243840">
    <property type="protein sequence ID" value="GBM19118.1"/>
    <property type="molecule type" value="Genomic_DNA"/>
</dbReference>
<evidence type="ECO:0000256" key="1">
    <source>
        <dbReference type="SAM" id="MobiDB-lite"/>
    </source>
</evidence>
<feature type="region of interest" description="Disordered" evidence="1">
    <location>
        <begin position="1"/>
        <end position="33"/>
    </location>
</feature>
<accession>A0A4Y2DTF9</accession>
<evidence type="ECO:0000313" key="4">
    <source>
        <dbReference type="EMBL" id="GBM19389.1"/>
    </source>
</evidence>
<protein>
    <submittedName>
        <fullName evidence="2">Uncharacterized protein</fullName>
    </submittedName>
</protein>
<keyword evidence="5" id="KW-1185">Reference proteome</keyword>
<feature type="non-terminal residue" evidence="2">
    <location>
        <position position="1"/>
    </location>
</feature>
<comment type="caution">
    <text evidence="2">The sequence shown here is derived from an EMBL/GenBank/DDBJ whole genome shotgun (WGS) entry which is preliminary data.</text>
</comment>
<proteinExistence type="predicted"/>
<evidence type="ECO:0000313" key="3">
    <source>
        <dbReference type="EMBL" id="GBM19160.1"/>
    </source>
</evidence>
<dbReference type="Proteomes" id="UP000499080">
    <property type="component" value="Unassembled WGS sequence"/>
</dbReference>
<dbReference type="EMBL" id="BGPR01243853">
    <property type="protein sequence ID" value="GBM19160.1"/>
    <property type="molecule type" value="Genomic_DNA"/>
</dbReference>
<evidence type="ECO:0000313" key="2">
    <source>
        <dbReference type="EMBL" id="GBM19118.1"/>
    </source>
</evidence>
<organism evidence="2 5">
    <name type="scientific">Araneus ventricosus</name>
    <name type="common">Orbweaver spider</name>
    <name type="synonym">Epeira ventricosa</name>
    <dbReference type="NCBI Taxonomy" id="182803"/>
    <lineage>
        <taxon>Eukaryota</taxon>
        <taxon>Metazoa</taxon>
        <taxon>Ecdysozoa</taxon>
        <taxon>Arthropoda</taxon>
        <taxon>Chelicerata</taxon>
        <taxon>Arachnida</taxon>
        <taxon>Araneae</taxon>
        <taxon>Araneomorphae</taxon>
        <taxon>Entelegynae</taxon>
        <taxon>Araneoidea</taxon>
        <taxon>Araneidae</taxon>
        <taxon>Araneus</taxon>
    </lineage>
</organism>
<dbReference type="AlphaFoldDB" id="A0A4Y2DTF9"/>
<name>A0A4Y2DTF9_ARAVE</name>
<gene>
    <name evidence="4" type="ORF">AVEN_204741_1</name>
    <name evidence="2" type="ORF">AVEN_224546_1</name>
    <name evidence="3" type="ORF">AVEN_31385_1</name>
</gene>
<sequence length="33" mass="3691">ARIHSGPFKESGLEPATLRSRRRDSATRPSKLL</sequence>
<reference evidence="2 5" key="1">
    <citation type="journal article" date="2019" name="Sci. Rep.">
        <title>Orb-weaving spider Araneus ventricosus genome elucidates the spidroin gene catalogue.</title>
        <authorList>
            <person name="Kono N."/>
            <person name="Nakamura H."/>
            <person name="Ohtoshi R."/>
            <person name="Moran D.A.P."/>
            <person name="Shinohara A."/>
            <person name="Yoshida Y."/>
            <person name="Fujiwara M."/>
            <person name="Mori M."/>
            <person name="Tomita M."/>
            <person name="Arakawa K."/>
        </authorList>
    </citation>
    <scope>NUCLEOTIDE SEQUENCE [LARGE SCALE GENOMIC DNA]</scope>
</reference>
<evidence type="ECO:0000313" key="5">
    <source>
        <dbReference type="Proteomes" id="UP000499080"/>
    </source>
</evidence>
<dbReference type="EMBL" id="BGPR01243926">
    <property type="protein sequence ID" value="GBM19389.1"/>
    <property type="molecule type" value="Genomic_DNA"/>
</dbReference>